<evidence type="ECO:0000259" key="2">
    <source>
        <dbReference type="PROSITE" id="PS50076"/>
    </source>
</evidence>
<reference evidence="3 4" key="1">
    <citation type="journal article" date="2019" name="Int. J. Syst. Evol. Microbiol.">
        <title>The Global Catalogue of Microorganisms (GCM) 10K type strain sequencing project: providing services to taxonomists for standard genome sequencing and annotation.</title>
        <authorList>
            <consortium name="The Broad Institute Genomics Platform"/>
            <consortium name="The Broad Institute Genome Sequencing Center for Infectious Disease"/>
            <person name="Wu L."/>
            <person name="Ma J."/>
        </authorList>
    </citation>
    <scope>NUCLEOTIDE SEQUENCE [LARGE SCALE GENOMIC DNA]</scope>
    <source>
        <strain evidence="3 4">JCM 16083</strain>
    </source>
</reference>
<organism evidence="3 4">
    <name type="scientific">Wandonia haliotis</name>
    <dbReference type="NCBI Taxonomy" id="574963"/>
    <lineage>
        <taxon>Bacteria</taxon>
        <taxon>Pseudomonadati</taxon>
        <taxon>Bacteroidota</taxon>
        <taxon>Flavobacteriia</taxon>
        <taxon>Flavobacteriales</taxon>
        <taxon>Crocinitomicaceae</taxon>
        <taxon>Wandonia</taxon>
    </lineage>
</organism>
<comment type="caution">
    <text evidence="3">The sequence shown here is derived from an EMBL/GenBank/DDBJ whole genome shotgun (WGS) entry which is preliminary data.</text>
</comment>
<dbReference type="RefSeq" id="WP_343784121.1">
    <property type="nucleotide sequence ID" value="NZ_BAAAFH010000003.1"/>
</dbReference>
<dbReference type="InterPro" id="IPR001623">
    <property type="entry name" value="DnaJ_domain"/>
</dbReference>
<dbReference type="Pfam" id="PF00226">
    <property type="entry name" value="DnaJ"/>
    <property type="match status" value="1"/>
</dbReference>
<keyword evidence="1" id="KW-0472">Membrane</keyword>
<evidence type="ECO:0000256" key="1">
    <source>
        <dbReference type="SAM" id="Phobius"/>
    </source>
</evidence>
<dbReference type="Gene3D" id="1.10.3680.10">
    <property type="entry name" value="TerB-like"/>
    <property type="match status" value="1"/>
</dbReference>
<proteinExistence type="predicted"/>
<dbReference type="InterPro" id="IPR029024">
    <property type="entry name" value="TerB-like"/>
</dbReference>
<dbReference type="InterPro" id="IPR036869">
    <property type="entry name" value="J_dom_sf"/>
</dbReference>
<keyword evidence="1" id="KW-1133">Transmembrane helix</keyword>
<feature type="transmembrane region" description="Helical" evidence="1">
    <location>
        <begin position="39"/>
        <end position="58"/>
    </location>
</feature>
<dbReference type="Proteomes" id="UP001501126">
    <property type="component" value="Unassembled WGS sequence"/>
</dbReference>
<dbReference type="EMBL" id="BAAAFH010000003">
    <property type="protein sequence ID" value="GAA0873766.1"/>
    <property type="molecule type" value="Genomic_DNA"/>
</dbReference>
<dbReference type="Gene3D" id="1.10.287.110">
    <property type="entry name" value="DnaJ domain"/>
    <property type="match status" value="1"/>
</dbReference>
<dbReference type="PANTHER" id="PTHR24074">
    <property type="entry name" value="CO-CHAPERONE PROTEIN DJLA"/>
    <property type="match status" value="1"/>
</dbReference>
<gene>
    <name evidence="3" type="ORF">GCM10009118_01740</name>
</gene>
<dbReference type="SUPFAM" id="SSF158682">
    <property type="entry name" value="TerB-like"/>
    <property type="match status" value="1"/>
</dbReference>
<dbReference type="PRINTS" id="PR00625">
    <property type="entry name" value="JDOMAIN"/>
</dbReference>
<feature type="domain" description="J" evidence="2">
    <location>
        <begin position="219"/>
        <end position="281"/>
    </location>
</feature>
<evidence type="ECO:0000313" key="4">
    <source>
        <dbReference type="Proteomes" id="UP001501126"/>
    </source>
</evidence>
<dbReference type="PROSITE" id="PS50076">
    <property type="entry name" value="DNAJ_2"/>
    <property type="match status" value="1"/>
</dbReference>
<dbReference type="InterPro" id="IPR007791">
    <property type="entry name" value="DjlA_N"/>
</dbReference>
<keyword evidence="1" id="KW-0812">Transmembrane</keyword>
<dbReference type="Pfam" id="PF05099">
    <property type="entry name" value="TerB"/>
    <property type="match status" value="1"/>
</dbReference>
<dbReference type="SUPFAM" id="SSF46565">
    <property type="entry name" value="Chaperone J-domain"/>
    <property type="match status" value="1"/>
</dbReference>
<protein>
    <recommendedName>
        <fullName evidence="2">J domain-containing protein</fullName>
    </recommendedName>
</protein>
<dbReference type="CDD" id="cd06257">
    <property type="entry name" value="DnaJ"/>
    <property type="match status" value="1"/>
</dbReference>
<dbReference type="SMART" id="SM00271">
    <property type="entry name" value="DnaJ"/>
    <property type="match status" value="1"/>
</dbReference>
<dbReference type="InterPro" id="IPR050817">
    <property type="entry name" value="DjlA_DnaK_co-chaperone"/>
</dbReference>
<keyword evidence="4" id="KW-1185">Reference proteome</keyword>
<sequence length="281" mass="33561">MIDSGDIPQTITYDSIQRLIQQMNFSEVVYSQGEEGPNLWAMLFLLVPIIIGLYFLFFSTTRMWQKGIFPKRLAYNQVNLFDAYVVLGIHMMKKDISDYKEQTTYFRSYLKNRFANDMDYSLENLRNMLKLDVSLESTLAWLQKKMPEAERIQVIDFLADLAFYDHQAHPREIAMINRVADILEVDRQQVTAILSIRFQRYEKQQSRKTPVRDDERIQASLRILGLEKLVSFEEIKQAYRKMVRRFHPDRFARMSKEEQEMAHERFTEINLAYEYLEGRFN</sequence>
<name>A0ABN1MKT6_9FLAO</name>
<accession>A0ABN1MKT6</accession>
<evidence type="ECO:0000313" key="3">
    <source>
        <dbReference type="EMBL" id="GAA0873766.1"/>
    </source>
</evidence>